<dbReference type="EMBL" id="CP035758">
    <property type="protein sequence ID" value="QBD81370.1"/>
    <property type="molecule type" value="Genomic_DNA"/>
</dbReference>
<evidence type="ECO:0000259" key="1">
    <source>
        <dbReference type="Pfam" id="PF13649"/>
    </source>
</evidence>
<gene>
    <name evidence="2" type="ORF">EPA93_37510</name>
</gene>
<dbReference type="GO" id="GO:0008168">
    <property type="term" value="F:methyltransferase activity"/>
    <property type="evidence" value="ECO:0007669"/>
    <property type="project" value="UniProtKB-KW"/>
</dbReference>
<organism evidence="2 3">
    <name type="scientific">Ktedonosporobacter rubrisoli</name>
    <dbReference type="NCBI Taxonomy" id="2509675"/>
    <lineage>
        <taxon>Bacteria</taxon>
        <taxon>Bacillati</taxon>
        <taxon>Chloroflexota</taxon>
        <taxon>Ktedonobacteria</taxon>
        <taxon>Ktedonobacterales</taxon>
        <taxon>Ktedonosporobacteraceae</taxon>
        <taxon>Ktedonosporobacter</taxon>
    </lineage>
</organism>
<keyword evidence="2" id="KW-0489">Methyltransferase</keyword>
<name>A0A4P6K137_KTERU</name>
<dbReference type="AlphaFoldDB" id="A0A4P6K137"/>
<feature type="domain" description="Methyltransferase" evidence="1">
    <location>
        <begin position="54"/>
        <end position="143"/>
    </location>
</feature>
<accession>A0A4P6K137</accession>
<dbReference type="InterPro" id="IPR029063">
    <property type="entry name" value="SAM-dependent_MTases_sf"/>
</dbReference>
<dbReference type="Pfam" id="PF13649">
    <property type="entry name" value="Methyltransf_25"/>
    <property type="match status" value="1"/>
</dbReference>
<dbReference type="SUPFAM" id="SSF53335">
    <property type="entry name" value="S-adenosyl-L-methionine-dependent methyltransferases"/>
    <property type="match status" value="1"/>
</dbReference>
<dbReference type="CDD" id="cd02440">
    <property type="entry name" value="AdoMet_MTases"/>
    <property type="match status" value="1"/>
</dbReference>
<dbReference type="PANTHER" id="PTHR43591:SF24">
    <property type="entry name" value="2-METHOXY-6-POLYPRENYL-1,4-BENZOQUINOL METHYLASE, MITOCHONDRIAL"/>
    <property type="match status" value="1"/>
</dbReference>
<dbReference type="KEGG" id="kbs:EPA93_37510"/>
<dbReference type="Gene3D" id="3.40.50.150">
    <property type="entry name" value="Vaccinia Virus protein VP39"/>
    <property type="match status" value="1"/>
</dbReference>
<keyword evidence="3" id="KW-1185">Reference proteome</keyword>
<evidence type="ECO:0000313" key="3">
    <source>
        <dbReference type="Proteomes" id="UP000290365"/>
    </source>
</evidence>
<dbReference type="OrthoDB" id="161360at2"/>
<dbReference type="PANTHER" id="PTHR43591">
    <property type="entry name" value="METHYLTRANSFERASE"/>
    <property type="match status" value="1"/>
</dbReference>
<dbReference type="Proteomes" id="UP000290365">
    <property type="component" value="Chromosome"/>
</dbReference>
<dbReference type="RefSeq" id="WP_129892431.1">
    <property type="nucleotide sequence ID" value="NZ_CP035758.1"/>
</dbReference>
<proteinExistence type="predicted"/>
<evidence type="ECO:0000313" key="2">
    <source>
        <dbReference type="EMBL" id="QBD81370.1"/>
    </source>
</evidence>
<protein>
    <submittedName>
        <fullName evidence="2">Class I SAM-dependent methyltransferase</fullName>
    </submittedName>
</protein>
<keyword evidence="2" id="KW-0808">Transferase</keyword>
<sequence>MDRLVWLNEKRRLCKMLIDTIFVKDYDKHWGQINRSHRSFLERFLELCPHECMILDAACGTGKYWPLLMSSGHPVVGIDQSEPMLLQAQAKYPSVHIEKLGLQELPYVEAFDGIICIDAMENVFPEDWPLVLQNFRRALKPGGYCYFTVEIIDPQEISQAFTTGLKQGLPIVKGEYAQQDDYHYYPSLERVRIWLHETQFVRLEEGEGDNYHHFIVRKA</sequence>
<reference evidence="2 3" key="1">
    <citation type="submission" date="2019-01" db="EMBL/GenBank/DDBJ databases">
        <title>Ktedonosporobacter rubrisoli SCAWS-G2.</title>
        <authorList>
            <person name="Huang Y."/>
            <person name="Yan B."/>
        </authorList>
    </citation>
    <scope>NUCLEOTIDE SEQUENCE [LARGE SCALE GENOMIC DNA]</scope>
    <source>
        <strain evidence="2 3">SCAWS-G2</strain>
    </source>
</reference>
<dbReference type="InterPro" id="IPR041698">
    <property type="entry name" value="Methyltransf_25"/>
</dbReference>
<dbReference type="GO" id="GO:0032259">
    <property type="term" value="P:methylation"/>
    <property type="evidence" value="ECO:0007669"/>
    <property type="project" value="UniProtKB-KW"/>
</dbReference>